<feature type="binding site" evidence="3">
    <location>
        <position position="58"/>
    </location>
    <ligand>
        <name>Mg(2+)</name>
        <dbReference type="ChEBI" id="CHEBI:18420"/>
        <label>1</label>
    </ligand>
</feature>
<dbReference type="InterPro" id="IPR005502">
    <property type="entry name" value="Ribosyl_crysJ1"/>
</dbReference>
<evidence type="ECO:0000256" key="2">
    <source>
        <dbReference type="ARBA" id="ARBA00022801"/>
    </source>
</evidence>
<dbReference type="SUPFAM" id="SSF101478">
    <property type="entry name" value="ADP-ribosylglycohydrolase"/>
    <property type="match status" value="1"/>
</dbReference>
<dbReference type="PANTHER" id="PTHR16222">
    <property type="entry name" value="ADP-RIBOSYLGLYCOHYDROLASE"/>
    <property type="match status" value="1"/>
</dbReference>
<evidence type="ECO:0000256" key="4">
    <source>
        <dbReference type="SAM" id="MobiDB-lite"/>
    </source>
</evidence>
<dbReference type="InterPro" id="IPR050792">
    <property type="entry name" value="ADP-ribosylglycohydrolase"/>
</dbReference>
<dbReference type="HOGENOM" id="CLU_024566_4_0_11"/>
<feature type="region of interest" description="Disordered" evidence="4">
    <location>
        <begin position="333"/>
        <end position="355"/>
    </location>
</feature>
<feature type="binding site" evidence="3">
    <location>
        <position position="57"/>
    </location>
    <ligand>
        <name>Mg(2+)</name>
        <dbReference type="ChEBI" id="CHEBI:18420"/>
        <label>1</label>
    </ligand>
</feature>
<feature type="compositionally biased region" description="Polar residues" evidence="4">
    <location>
        <begin position="342"/>
        <end position="355"/>
    </location>
</feature>
<dbReference type="OrthoDB" id="9798107at2"/>
<protein>
    <submittedName>
        <fullName evidence="5">ADP-ribosylglycohydrolase</fullName>
    </submittedName>
</protein>
<feature type="binding site" evidence="3">
    <location>
        <position position="280"/>
    </location>
    <ligand>
        <name>Mg(2+)</name>
        <dbReference type="ChEBI" id="CHEBI:18420"/>
        <label>1</label>
    </ligand>
</feature>
<evidence type="ECO:0000256" key="3">
    <source>
        <dbReference type="PIRSR" id="PIRSR605502-1"/>
    </source>
</evidence>
<feature type="binding site" evidence="3">
    <location>
        <position position="59"/>
    </location>
    <ligand>
        <name>Mg(2+)</name>
        <dbReference type="ChEBI" id="CHEBI:18420"/>
        <label>1</label>
    </ligand>
</feature>
<dbReference type="KEGG" id="ske:Sked_03580"/>
<dbReference type="eggNOG" id="COG1397">
    <property type="taxonomic scope" value="Bacteria"/>
</dbReference>
<feature type="binding site" evidence="3">
    <location>
        <position position="282"/>
    </location>
    <ligand>
        <name>Mg(2+)</name>
        <dbReference type="ChEBI" id="CHEBI:18420"/>
        <label>1</label>
    </ligand>
</feature>
<organism evidence="5 6">
    <name type="scientific">Sanguibacter keddieii (strain ATCC 51767 / DSM 10542 / NCFB 3025 / ST-74)</name>
    <dbReference type="NCBI Taxonomy" id="446469"/>
    <lineage>
        <taxon>Bacteria</taxon>
        <taxon>Bacillati</taxon>
        <taxon>Actinomycetota</taxon>
        <taxon>Actinomycetes</taxon>
        <taxon>Micrococcales</taxon>
        <taxon>Sanguibacteraceae</taxon>
        <taxon>Sanguibacter</taxon>
    </lineage>
</organism>
<keyword evidence="3" id="KW-0479">Metal-binding</keyword>
<keyword evidence="3" id="KW-0460">Magnesium</keyword>
<dbReference type="Gene3D" id="1.10.4080.10">
    <property type="entry name" value="ADP-ribosylation/Crystallin J1"/>
    <property type="match status" value="1"/>
</dbReference>
<gene>
    <name evidence="5" type="ordered locus">Sked_03580</name>
</gene>
<evidence type="ECO:0000313" key="6">
    <source>
        <dbReference type="Proteomes" id="UP000000322"/>
    </source>
</evidence>
<reference evidence="5 6" key="1">
    <citation type="journal article" date="2009" name="Stand. Genomic Sci.">
        <title>Complete genome sequence of Sanguibacter keddieii type strain (ST-74).</title>
        <authorList>
            <person name="Ivanova N."/>
            <person name="Sikorski J."/>
            <person name="Sims D."/>
            <person name="Brettin T."/>
            <person name="Detter J.C."/>
            <person name="Han C."/>
            <person name="Lapidus A."/>
            <person name="Copeland A."/>
            <person name="Glavina Del Rio T."/>
            <person name="Nolan M."/>
            <person name="Chen F."/>
            <person name="Lucas S."/>
            <person name="Tice H."/>
            <person name="Cheng J.F."/>
            <person name="Bruce D."/>
            <person name="Goodwin L."/>
            <person name="Pitluck S."/>
            <person name="Pati A."/>
            <person name="Mavromatis K."/>
            <person name="Chen A."/>
            <person name="Palaniappan K."/>
            <person name="D'haeseleer P."/>
            <person name="Chain P."/>
            <person name="Bristow J."/>
            <person name="Eisen J.A."/>
            <person name="Markowitz V."/>
            <person name="Hugenholtz P."/>
            <person name="Goker M."/>
            <person name="Pukall R."/>
            <person name="Klenk H.P."/>
            <person name="Kyrpides N.C."/>
        </authorList>
    </citation>
    <scope>NUCLEOTIDE SEQUENCE [LARGE SCALE GENOMIC DNA]</scope>
    <source>
        <strain evidence="6">ATCC 51767 / DSM 10542 / NCFB 3025 / ST-74</strain>
    </source>
</reference>
<proteinExistence type="inferred from homology"/>
<dbReference type="InterPro" id="IPR036705">
    <property type="entry name" value="Ribosyl_crysJ1_sf"/>
</dbReference>
<sequence length="447" mass="47340">MTPDPVSFDVLDRASGVLLGQACGDALGVPYEFDYPPEGEAEMRGGGLGPYAPGEWSDDTQMAICVARVSERGGALDTEAELDEIAAAFEEWFARGATDVGAQTRTVLDEAARLEGSPSARLVSASEHLHLRTGKTAGNGALMRTGVVGLVALTDREATARAATAVARLTHADPLAAESCVLWSEAIRVAVTEERLDLRSGLDLLPADRRELWAAWIADAESERPVADLGNNGFTVTAFQAAWHAIYRSPFFSAGEITEYDHVVSHLPDALHRAVRIGGDTDTVAAIAGALLGARHGTRYIPREWAFAVHGWPGVRGIDVSRMGRRTAQHGLFDASVGGSDSPGTDASGTALTTPETGQSCPVCGTVSRQLERYPDQVCLWCVAWATDETGRGVLLFNASFSGGLDAQYDDGTPASAAARSGRVLIDGRRYYAQEARFGGIVVLPAV</sequence>
<dbReference type="RefSeq" id="WP_012865394.1">
    <property type="nucleotide sequence ID" value="NC_013521.1"/>
</dbReference>
<dbReference type="PANTHER" id="PTHR16222:SF24">
    <property type="entry name" value="ADP-RIBOSYLHYDROLASE ARH3"/>
    <property type="match status" value="1"/>
</dbReference>
<name>D1BJR9_SANKS</name>
<feature type="binding site" evidence="3">
    <location>
        <position position="283"/>
    </location>
    <ligand>
        <name>Mg(2+)</name>
        <dbReference type="ChEBI" id="CHEBI:18420"/>
        <label>1</label>
    </ligand>
</feature>
<evidence type="ECO:0000256" key="1">
    <source>
        <dbReference type="ARBA" id="ARBA00010702"/>
    </source>
</evidence>
<dbReference type="Proteomes" id="UP000000322">
    <property type="component" value="Chromosome"/>
</dbReference>
<dbReference type="GO" id="GO:0046872">
    <property type="term" value="F:metal ion binding"/>
    <property type="evidence" value="ECO:0007669"/>
    <property type="project" value="UniProtKB-KW"/>
</dbReference>
<dbReference type="Pfam" id="PF03747">
    <property type="entry name" value="ADP_ribosyl_GH"/>
    <property type="match status" value="1"/>
</dbReference>
<dbReference type="STRING" id="446469.Sked_03580"/>
<dbReference type="AlphaFoldDB" id="D1BJR9"/>
<dbReference type="GO" id="GO:0016787">
    <property type="term" value="F:hydrolase activity"/>
    <property type="evidence" value="ECO:0007669"/>
    <property type="project" value="UniProtKB-KW"/>
</dbReference>
<keyword evidence="2" id="KW-0378">Hydrolase</keyword>
<keyword evidence="6" id="KW-1185">Reference proteome</keyword>
<accession>D1BJR9</accession>
<comment type="cofactor">
    <cofactor evidence="3">
        <name>Mg(2+)</name>
        <dbReference type="ChEBI" id="CHEBI:18420"/>
    </cofactor>
    <text evidence="3">Binds 2 magnesium ions per subunit.</text>
</comment>
<evidence type="ECO:0000313" key="5">
    <source>
        <dbReference type="EMBL" id="ACZ20325.1"/>
    </source>
</evidence>
<dbReference type="EMBL" id="CP001819">
    <property type="protein sequence ID" value="ACZ20325.1"/>
    <property type="molecule type" value="Genomic_DNA"/>
</dbReference>
<comment type="similarity">
    <text evidence="1">Belongs to the ADP-ribosylglycohydrolase family.</text>
</comment>